<dbReference type="InterPro" id="IPR054722">
    <property type="entry name" value="PolX-like_BBD"/>
</dbReference>
<evidence type="ECO:0000259" key="21">
    <source>
        <dbReference type="PROSITE" id="PS50994"/>
    </source>
</evidence>
<keyword evidence="14" id="KW-0229">DNA integration</keyword>
<dbReference type="PANTHER" id="PTHR42648:SF11">
    <property type="entry name" value="TRANSPOSON TY4-P GAG-POL POLYPROTEIN"/>
    <property type="match status" value="1"/>
</dbReference>
<dbReference type="InterPro" id="IPR039537">
    <property type="entry name" value="Retrotran_Ty1/copia-like"/>
</dbReference>
<keyword evidence="2" id="KW-0815">Transposition</keyword>
<keyword evidence="11" id="KW-0067">ATP-binding</keyword>
<keyword evidence="8" id="KW-0547">Nucleotide-binding</keyword>
<dbReference type="GO" id="GO:0003964">
    <property type="term" value="F:RNA-directed DNA polymerase activity"/>
    <property type="evidence" value="ECO:0007669"/>
    <property type="project" value="UniProtKB-KW"/>
</dbReference>
<dbReference type="SUPFAM" id="SSF53098">
    <property type="entry name" value="Ribonuclease H-like"/>
    <property type="match status" value="1"/>
</dbReference>
<dbReference type="GO" id="GO:0003723">
    <property type="term" value="F:RNA binding"/>
    <property type="evidence" value="ECO:0007669"/>
    <property type="project" value="UniProtKB-KW"/>
</dbReference>
<keyword evidence="15" id="KW-0695">RNA-directed DNA polymerase</keyword>
<evidence type="ECO:0000313" key="23">
    <source>
        <dbReference type="Proteomes" id="UP000037035"/>
    </source>
</evidence>
<evidence type="ECO:0000256" key="16">
    <source>
        <dbReference type="ARBA" id="ARBA00022932"/>
    </source>
</evidence>
<dbReference type="PANTHER" id="PTHR42648">
    <property type="entry name" value="TRANSPOSASE, PUTATIVE-RELATED"/>
    <property type="match status" value="1"/>
</dbReference>
<dbReference type="GO" id="GO:0015074">
    <property type="term" value="P:DNA integration"/>
    <property type="evidence" value="ECO:0007669"/>
    <property type="project" value="UniProtKB-KW"/>
</dbReference>
<dbReference type="GO" id="GO:0046872">
    <property type="term" value="F:metal ion binding"/>
    <property type="evidence" value="ECO:0007669"/>
    <property type="project" value="UniProtKB-KW"/>
</dbReference>
<evidence type="ECO:0000256" key="20">
    <source>
        <dbReference type="ARBA" id="ARBA00049244"/>
    </source>
</evidence>
<keyword evidence="5" id="KW-0548">Nucleotidyltransferase</keyword>
<dbReference type="GO" id="GO:0005634">
    <property type="term" value="C:nucleus"/>
    <property type="evidence" value="ECO:0007669"/>
    <property type="project" value="UniProtKB-ARBA"/>
</dbReference>
<organism evidence="22 23">
    <name type="scientific">Puccinia sorghi</name>
    <dbReference type="NCBI Taxonomy" id="27349"/>
    <lineage>
        <taxon>Eukaryota</taxon>
        <taxon>Fungi</taxon>
        <taxon>Dikarya</taxon>
        <taxon>Basidiomycota</taxon>
        <taxon>Pucciniomycotina</taxon>
        <taxon>Pucciniomycetes</taxon>
        <taxon>Pucciniales</taxon>
        <taxon>Pucciniaceae</taxon>
        <taxon>Puccinia</taxon>
    </lineage>
</organism>
<keyword evidence="9" id="KW-0255">Endonuclease</keyword>
<dbReference type="VEuPathDB" id="FungiDB:VP01_5814g1"/>
<dbReference type="AlphaFoldDB" id="A0A0L6UI42"/>
<dbReference type="GO" id="GO:0005524">
    <property type="term" value="F:ATP binding"/>
    <property type="evidence" value="ECO:0007669"/>
    <property type="project" value="UniProtKB-KW"/>
</dbReference>
<dbReference type="GO" id="GO:0006310">
    <property type="term" value="P:DNA recombination"/>
    <property type="evidence" value="ECO:0007669"/>
    <property type="project" value="UniProtKB-KW"/>
</dbReference>
<evidence type="ECO:0000256" key="11">
    <source>
        <dbReference type="ARBA" id="ARBA00022840"/>
    </source>
</evidence>
<keyword evidence="13" id="KW-0694">RNA-binding</keyword>
<sequence>MISKHFSTLEARMAQSLFDQPKQTQLLVSTPSSLTCLFGKKNRSYSGNDSLEIKGIGIIKLKNYIGDHFISHFLYVPQLVVNLLSVRCLVLQEYYVQFYKNHFSIFRDNKIAMSGRYEGNLPCLNFVNVLEKPFLSASEELHKPLGNVSYARLGQKLGIPLRNTTKCEACALGKITKASFKSKHQQAARPFEELHLDLIGPISPTSRENDRYILTVVDSNTRYCLATPINLKSNVLSNILNYEAKRFGYYPSVLHSD</sequence>
<evidence type="ECO:0000256" key="18">
    <source>
        <dbReference type="ARBA" id="ARBA00023172"/>
    </source>
</evidence>
<evidence type="ECO:0000256" key="14">
    <source>
        <dbReference type="ARBA" id="ARBA00022908"/>
    </source>
</evidence>
<evidence type="ECO:0000256" key="7">
    <source>
        <dbReference type="ARBA" id="ARBA00022723"/>
    </source>
</evidence>
<keyword evidence="3" id="KW-1188">Viral release from host cell</keyword>
<keyword evidence="23" id="KW-1185">Reference proteome</keyword>
<proteinExistence type="predicted"/>
<gene>
    <name evidence="22" type="ORF">VP01_5814g1</name>
</gene>
<evidence type="ECO:0000256" key="5">
    <source>
        <dbReference type="ARBA" id="ARBA00022695"/>
    </source>
</evidence>
<keyword evidence="16" id="KW-0239">DNA-directed DNA polymerase</keyword>
<evidence type="ECO:0000256" key="6">
    <source>
        <dbReference type="ARBA" id="ARBA00022722"/>
    </source>
</evidence>
<comment type="catalytic activity">
    <reaction evidence="19">
        <text>DNA(n) + a 2'-deoxyribonucleoside 5'-triphosphate = DNA(n+1) + diphosphate</text>
        <dbReference type="Rhea" id="RHEA:22508"/>
        <dbReference type="Rhea" id="RHEA-COMP:17339"/>
        <dbReference type="Rhea" id="RHEA-COMP:17340"/>
        <dbReference type="ChEBI" id="CHEBI:33019"/>
        <dbReference type="ChEBI" id="CHEBI:61560"/>
        <dbReference type="ChEBI" id="CHEBI:173112"/>
        <dbReference type="EC" id="2.7.7.49"/>
    </reaction>
</comment>
<dbReference type="GO" id="GO:0004519">
    <property type="term" value="F:endonuclease activity"/>
    <property type="evidence" value="ECO:0007669"/>
    <property type="project" value="UniProtKB-KW"/>
</dbReference>
<dbReference type="InterPro" id="IPR001584">
    <property type="entry name" value="Integrase_cat-core"/>
</dbReference>
<dbReference type="Pfam" id="PF22936">
    <property type="entry name" value="Pol_BBD"/>
    <property type="match status" value="1"/>
</dbReference>
<comment type="function">
    <text evidence="1">The aspartyl protease (PR) mediates the proteolytic cleavages of the Gag and Gag-Pol polyproteins after assembly of the VLP.</text>
</comment>
<evidence type="ECO:0000313" key="22">
    <source>
        <dbReference type="EMBL" id="KNZ48229.1"/>
    </source>
</evidence>
<evidence type="ECO:0000256" key="4">
    <source>
        <dbReference type="ARBA" id="ARBA00022670"/>
    </source>
</evidence>
<evidence type="ECO:0000256" key="13">
    <source>
        <dbReference type="ARBA" id="ARBA00022884"/>
    </source>
</evidence>
<dbReference type="Proteomes" id="UP000037035">
    <property type="component" value="Unassembled WGS sequence"/>
</dbReference>
<evidence type="ECO:0000256" key="19">
    <source>
        <dbReference type="ARBA" id="ARBA00048173"/>
    </source>
</evidence>
<dbReference type="OrthoDB" id="441971at2759"/>
<comment type="caution">
    <text evidence="22">The sequence shown here is derived from an EMBL/GenBank/DDBJ whole genome shotgun (WGS) entry which is preliminary data.</text>
</comment>
<keyword evidence="10" id="KW-0378">Hydrolase</keyword>
<evidence type="ECO:0000256" key="15">
    <source>
        <dbReference type="ARBA" id="ARBA00022918"/>
    </source>
</evidence>
<dbReference type="Gene3D" id="3.30.420.10">
    <property type="entry name" value="Ribonuclease H-like superfamily/Ribonuclease H"/>
    <property type="match status" value="1"/>
</dbReference>
<dbReference type="PROSITE" id="PS50994">
    <property type="entry name" value="INTEGRASE"/>
    <property type="match status" value="1"/>
</dbReference>
<keyword evidence="12" id="KW-0460">Magnesium</keyword>
<keyword evidence="7" id="KW-0479">Metal-binding</keyword>
<name>A0A0L6UI42_9BASI</name>
<keyword evidence="4" id="KW-0645">Protease</keyword>
<evidence type="ECO:0000256" key="2">
    <source>
        <dbReference type="ARBA" id="ARBA00022578"/>
    </source>
</evidence>
<dbReference type="GO" id="GO:0008233">
    <property type="term" value="F:peptidase activity"/>
    <property type="evidence" value="ECO:0007669"/>
    <property type="project" value="UniProtKB-KW"/>
</dbReference>
<dbReference type="InterPro" id="IPR036397">
    <property type="entry name" value="RNaseH_sf"/>
</dbReference>
<keyword evidence="6" id="KW-0540">Nuclease</keyword>
<evidence type="ECO:0000256" key="8">
    <source>
        <dbReference type="ARBA" id="ARBA00022741"/>
    </source>
</evidence>
<evidence type="ECO:0000256" key="12">
    <source>
        <dbReference type="ARBA" id="ARBA00022842"/>
    </source>
</evidence>
<accession>A0A0L6UI42</accession>
<keyword evidence="16" id="KW-0808">Transferase</keyword>
<evidence type="ECO:0000256" key="9">
    <source>
        <dbReference type="ARBA" id="ARBA00022759"/>
    </source>
</evidence>
<comment type="catalytic activity">
    <reaction evidence="20">
        <text>DNA(n) + a 2'-deoxyribonucleoside 5'-triphosphate = DNA(n+1) + diphosphate</text>
        <dbReference type="Rhea" id="RHEA:22508"/>
        <dbReference type="Rhea" id="RHEA-COMP:17339"/>
        <dbReference type="Rhea" id="RHEA-COMP:17340"/>
        <dbReference type="ChEBI" id="CHEBI:33019"/>
        <dbReference type="ChEBI" id="CHEBI:61560"/>
        <dbReference type="ChEBI" id="CHEBI:173112"/>
        <dbReference type="EC" id="2.7.7.7"/>
    </reaction>
</comment>
<feature type="domain" description="Integrase catalytic" evidence="21">
    <location>
        <begin position="186"/>
        <end position="257"/>
    </location>
</feature>
<keyword evidence="17" id="KW-0917">Virion maturation</keyword>
<evidence type="ECO:0000256" key="3">
    <source>
        <dbReference type="ARBA" id="ARBA00022612"/>
    </source>
</evidence>
<dbReference type="GO" id="GO:0006508">
    <property type="term" value="P:proteolysis"/>
    <property type="evidence" value="ECO:0007669"/>
    <property type="project" value="UniProtKB-KW"/>
</dbReference>
<dbReference type="GO" id="GO:0003887">
    <property type="term" value="F:DNA-directed DNA polymerase activity"/>
    <property type="evidence" value="ECO:0007669"/>
    <property type="project" value="UniProtKB-KW"/>
</dbReference>
<reference evidence="22 23" key="1">
    <citation type="submission" date="2015-08" db="EMBL/GenBank/DDBJ databases">
        <title>Next Generation Sequencing and Analysis of the Genome of Puccinia sorghi L Schw, the Causal Agent of Maize Common Rust.</title>
        <authorList>
            <person name="Rochi L."/>
            <person name="Burguener G."/>
            <person name="Darino M."/>
            <person name="Turjanski A."/>
            <person name="Kreff E."/>
            <person name="Dieguez M.J."/>
            <person name="Sacco F."/>
        </authorList>
    </citation>
    <scope>NUCLEOTIDE SEQUENCE [LARGE SCALE GENOMIC DNA]</scope>
    <source>
        <strain evidence="22 23">RO10H11247</strain>
    </source>
</reference>
<dbReference type="GO" id="GO:0032196">
    <property type="term" value="P:transposition"/>
    <property type="evidence" value="ECO:0007669"/>
    <property type="project" value="UniProtKB-KW"/>
</dbReference>
<dbReference type="EMBL" id="LAVV01011068">
    <property type="protein sequence ID" value="KNZ48229.1"/>
    <property type="molecule type" value="Genomic_DNA"/>
</dbReference>
<evidence type="ECO:0000256" key="17">
    <source>
        <dbReference type="ARBA" id="ARBA00023113"/>
    </source>
</evidence>
<protein>
    <recommendedName>
        <fullName evidence="21">Integrase catalytic domain-containing protein</fullName>
    </recommendedName>
</protein>
<keyword evidence="18" id="KW-0233">DNA recombination</keyword>
<dbReference type="InterPro" id="IPR012337">
    <property type="entry name" value="RNaseH-like_sf"/>
</dbReference>
<evidence type="ECO:0000256" key="10">
    <source>
        <dbReference type="ARBA" id="ARBA00022801"/>
    </source>
</evidence>
<evidence type="ECO:0000256" key="1">
    <source>
        <dbReference type="ARBA" id="ARBA00002180"/>
    </source>
</evidence>